<gene>
    <name evidence="1" type="ORF">H7B67_01785</name>
</gene>
<organism evidence="1 2">
    <name type="scientific">Cohnella thailandensis</name>
    <dbReference type="NCBI Taxonomy" id="557557"/>
    <lineage>
        <taxon>Bacteria</taxon>
        <taxon>Bacillati</taxon>
        <taxon>Bacillota</taxon>
        <taxon>Bacilli</taxon>
        <taxon>Bacillales</taxon>
        <taxon>Paenibacillaceae</taxon>
        <taxon>Cohnella</taxon>
    </lineage>
</organism>
<accession>A0A841STA4</accession>
<comment type="caution">
    <text evidence="1">The sequence shown here is derived from an EMBL/GenBank/DDBJ whole genome shotgun (WGS) entry which is preliminary data.</text>
</comment>
<protein>
    <submittedName>
        <fullName evidence="1">Uncharacterized protein</fullName>
    </submittedName>
</protein>
<dbReference type="RefSeq" id="WP_185118082.1">
    <property type="nucleotide sequence ID" value="NZ_JACJVQ010000002.1"/>
</dbReference>
<reference evidence="1 2" key="1">
    <citation type="submission" date="2020-08" db="EMBL/GenBank/DDBJ databases">
        <title>Cohnella phylogeny.</title>
        <authorList>
            <person name="Dunlap C."/>
        </authorList>
    </citation>
    <scope>NUCLEOTIDE SEQUENCE [LARGE SCALE GENOMIC DNA]</scope>
    <source>
        <strain evidence="1 2">DSM 25241</strain>
    </source>
</reference>
<evidence type="ECO:0000313" key="2">
    <source>
        <dbReference type="Proteomes" id="UP000535838"/>
    </source>
</evidence>
<name>A0A841STA4_9BACL</name>
<dbReference type="AlphaFoldDB" id="A0A841STA4"/>
<evidence type="ECO:0000313" key="1">
    <source>
        <dbReference type="EMBL" id="MBB6632857.1"/>
    </source>
</evidence>
<keyword evidence="2" id="KW-1185">Reference proteome</keyword>
<proteinExistence type="predicted"/>
<dbReference type="Proteomes" id="UP000535838">
    <property type="component" value="Unassembled WGS sequence"/>
</dbReference>
<dbReference type="EMBL" id="JACJVQ010000002">
    <property type="protein sequence ID" value="MBB6632857.1"/>
    <property type="molecule type" value="Genomic_DNA"/>
</dbReference>
<sequence length="567" mass="62961">MKQADRRPRLGIQGPTVSWLDPWAEEPSAAIMRTGTGSIVPAQDPTPSPREFMEAIKELGADFYVHHAIPGLESHAELLRDAEAHGLDVCLGNEYGNINGPHAEGTNRFDVPDAAVLEAASSGRLMGLLYDEPEHLQINASQYRKDGYYPHWGATDGLTLERSEQAVADAAAARTAHVRRLLEERGLEAGGATLVTEHVFPVMFHVYARAGMDLCPKIMKESFQPLQLSTALGAAKQYGRKLWICADLWGPDAGPWFTRTSGFPGHSPEEYASALRMGYWMGPSHLFAENVDALLQYGQGRWARKGQEQGQSQGQEQGRAFRKTEFGEVWEEFARKYVPENPLPWGHLDAEPDIAFIHADDSNYGQNERLYGNRELTAGEEGASVFHVWQLLSHGRIPAHGSCLHIPGYAFPRHKLKADYPPESFPLVSGVPLPEAERVHPLFQPMNNVLVYDEKVRADRLGRPKLIIVAGTRIAEETLAAVRRCADDGATVVIASWLVPEAWRTSGRLGAGFWLATDDFLRDDRVRETLRPFNGSGDCWRQRFGGGEVRMYPGDSAGFTLEFEIVK</sequence>